<protein>
    <submittedName>
        <fullName evidence="1">Uncharacterized protein</fullName>
    </submittedName>
</protein>
<evidence type="ECO:0000313" key="1">
    <source>
        <dbReference type="EMBL" id="ALC83236.1"/>
    </source>
</evidence>
<reference evidence="1 2" key="2">
    <citation type="journal article" date="2016" name="Int. J. Syst. Evol. Microbiol.">
        <title>Bacillus gobiensis sp. nov., isolated from a soil sample.</title>
        <authorList>
            <person name="Liu B."/>
            <person name="Liu G.H."/>
            <person name="Cetin S."/>
            <person name="Schumann P."/>
            <person name="Pan Z.Z."/>
            <person name="Chen Q.Q."/>
        </authorList>
    </citation>
    <scope>NUCLEOTIDE SEQUENCE [LARGE SCALE GENOMIC DNA]</scope>
    <source>
        <strain evidence="1 2">FJAT-4402</strain>
    </source>
</reference>
<sequence length="119" mass="13864">MPQLMTRMVASFHPERLKILKDEIIAVSYNGKVNIYDKNINKKSSFDFYAGNNDFLLNDVQFDTNKMYVLIKGFDMQKDNVLGEITSYELKSGKKVKTTQLKAKKEWEIARFELLNNDS</sequence>
<dbReference type="EMBL" id="CP012600">
    <property type="protein sequence ID" value="ALC83236.1"/>
    <property type="molecule type" value="Genomic_DNA"/>
</dbReference>
<dbReference type="PATRIC" id="fig|1441095.3.peg.3988"/>
<proteinExistence type="predicted"/>
<accession>A0A0M3RAI5</accession>
<reference evidence="2" key="1">
    <citation type="submission" date="2015-08" db="EMBL/GenBank/DDBJ databases">
        <title>Genome sequencing project for genomic taxonomy and phylogenomics of Bacillus-like bacteria.</title>
        <authorList>
            <person name="Liu B."/>
            <person name="Wang J."/>
            <person name="Zhu Y."/>
            <person name="Liu G."/>
            <person name="Chen Q."/>
            <person name="Chen Z."/>
            <person name="Lan J."/>
            <person name="Che J."/>
            <person name="Ge C."/>
            <person name="Shi H."/>
            <person name="Pan Z."/>
            <person name="Liu X."/>
        </authorList>
    </citation>
    <scope>NUCLEOTIDE SEQUENCE [LARGE SCALE GENOMIC DNA]</scope>
    <source>
        <strain evidence="2">FJAT-4402</strain>
    </source>
</reference>
<dbReference type="RefSeq" id="WP_053605076.1">
    <property type="nucleotide sequence ID" value="NZ_CP012600.1"/>
</dbReference>
<dbReference type="AlphaFoldDB" id="A0A0M3RAI5"/>
<keyword evidence="2" id="KW-1185">Reference proteome</keyword>
<dbReference type="OrthoDB" id="2928660at2"/>
<name>A0A0M3RAI5_9BACI</name>
<evidence type="ECO:0000313" key="2">
    <source>
        <dbReference type="Proteomes" id="UP000067625"/>
    </source>
</evidence>
<dbReference type="Proteomes" id="UP000067625">
    <property type="component" value="Chromosome"/>
</dbReference>
<organism evidence="1 2">
    <name type="scientific">Bacillus gobiensis</name>
    <dbReference type="NCBI Taxonomy" id="1441095"/>
    <lineage>
        <taxon>Bacteria</taxon>
        <taxon>Bacillati</taxon>
        <taxon>Bacillota</taxon>
        <taxon>Bacilli</taxon>
        <taxon>Bacillales</taxon>
        <taxon>Bacillaceae</taxon>
        <taxon>Bacillus</taxon>
    </lineage>
</organism>
<gene>
    <name evidence="1" type="ORF">AM592_18010</name>
</gene>